<dbReference type="GO" id="GO:0008168">
    <property type="term" value="F:methyltransferase activity"/>
    <property type="evidence" value="ECO:0007669"/>
    <property type="project" value="UniProtKB-KW"/>
</dbReference>
<dbReference type="Pfam" id="PF13489">
    <property type="entry name" value="Methyltransf_23"/>
    <property type="match status" value="1"/>
</dbReference>
<comment type="caution">
    <text evidence="1">The sequence shown here is derived from an EMBL/GenBank/DDBJ whole genome shotgun (WGS) entry which is preliminary data.</text>
</comment>
<dbReference type="Proteomes" id="UP000263993">
    <property type="component" value="Unassembled WGS sequence"/>
</dbReference>
<dbReference type="AlphaFoldDB" id="A0A371BB84"/>
<reference evidence="2" key="1">
    <citation type="submission" date="2018-08" db="EMBL/GenBank/DDBJ databases">
        <authorList>
            <person name="Kim S.-J."/>
            <person name="Jung G.-Y."/>
        </authorList>
    </citation>
    <scope>NUCLEOTIDE SEQUENCE [LARGE SCALE GENOMIC DNA]</scope>
    <source>
        <strain evidence="2">GY_H</strain>
    </source>
</reference>
<dbReference type="SUPFAM" id="SSF53335">
    <property type="entry name" value="S-adenosyl-L-methionine-dependent methyltransferases"/>
    <property type="match status" value="1"/>
</dbReference>
<proteinExistence type="predicted"/>
<dbReference type="OrthoDB" id="9806525at2"/>
<name>A0A371BB84_9BRAD</name>
<evidence type="ECO:0000313" key="2">
    <source>
        <dbReference type="Proteomes" id="UP000263993"/>
    </source>
</evidence>
<dbReference type="EMBL" id="QRGO01000001">
    <property type="protein sequence ID" value="RDV04767.1"/>
    <property type="molecule type" value="Genomic_DNA"/>
</dbReference>
<keyword evidence="2" id="KW-1185">Reference proteome</keyword>
<organism evidence="1 2">
    <name type="scientific">Undibacter mobilis</name>
    <dbReference type="NCBI Taxonomy" id="2292256"/>
    <lineage>
        <taxon>Bacteria</taxon>
        <taxon>Pseudomonadati</taxon>
        <taxon>Pseudomonadota</taxon>
        <taxon>Alphaproteobacteria</taxon>
        <taxon>Hyphomicrobiales</taxon>
        <taxon>Nitrobacteraceae</taxon>
        <taxon>Undibacter</taxon>
    </lineage>
</organism>
<dbReference type="Gene3D" id="3.40.50.150">
    <property type="entry name" value="Vaccinia Virus protein VP39"/>
    <property type="match status" value="1"/>
</dbReference>
<dbReference type="GO" id="GO:0032259">
    <property type="term" value="P:methylation"/>
    <property type="evidence" value="ECO:0007669"/>
    <property type="project" value="UniProtKB-KW"/>
</dbReference>
<evidence type="ECO:0000313" key="1">
    <source>
        <dbReference type="EMBL" id="RDV04767.1"/>
    </source>
</evidence>
<dbReference type="InterPro" id="IPR029063">
    <property type="entry name" value="SAM-dependent_MTases_sf"/>
</dbReference>
<accession>A0A371BB84</accession>
<gene>
    <name evidence="1" type="ORF">DXH78_09450</name>
</gene>
<keyword evidence="1" id="KW-0808">Transferase</keyword>
<protein>
    <submittedName>
        <fullName evidence="1">Methyltransferase domain-containing protein</fullName>
    </submittedName>
</protein>
<sequence>MSSEDIMALHVNANLALKIVHDEARRPDALRQPDPRAQLAAQFIPAGARLLDLGHGGGETLRDLVPFGCAYEAVDHLTHGKGSLIHNLTGAEFPTKAATESDIILMLGVLEQVEDLDGLFTHLRFCRQDVIVTYCPTDLVGGPARETRGFANHMGYAELARLFDRYGFRIECTAPVSDTEMMFRLTPTGRVAPVAACDVAVVSESDAANFGDRLGVQMINSLLPGEARIHHMTFDSLREGLAAARESYDLVVVGVGNAMFQPLIGDDILRILARAKSAIGIFGTAYRELMPRPMIERVIDRLDVWYAPYADDVMLYGRGRSNAVHLGDWTIGQFPLTRSMLDEPLQIGANIGAEIPLDRTIELIQRHRKVYSARLHPLLCALTSAEYVAYAEEASDRMPGIVSGKFRSMLVDVFGRSYPEREFFMVDGDAVARYKARVHANVAEMRGRVAAMLRNVAVA</sequence>
<keyword evidence="1" id="KW-0489">Methyltransferase</keyword>